<organism evidence="1 2">
    <name type="scientific">Paenibacillus lutimineralis</name>
    <dbReference type="NCBI Taxonomy" id="2707005"/>
    <lineage>
        <taxon>Bacteria</taxon>
        <taxon>Bacillati</taxon>
        <taxon>Bacillota</taxon>
        <taxon>Bacilli</taxon>
        <taxon>Bacillales</taxon>
        <taxon>Paenibacillaceae</taxon>
        <taxon>Paenibacillus</taxon>
    </lineage>
</organism>
<accession>A0A3Q9I994</accession>
<dbReference type="Proteomes" id="UP000270678">
    <property type="component" value="Chromosome"/>
</dbReference>
<dbReference type="EMBL" id="CP034346">
    <property type="protein sequence ID" value="AZS15433.1"/>
    <property type="molecule type" value="Genomic_DNA"/>
</dbReference>
<proteinExistence type="predicted"/>
<evidence type="ECO:0000313" key="1">
    <source>
        <dbReference type="EMBL" id="AZS15433.1"/>
    </source>
</evidence>
<gene>
    <name evidence="1" type="ORF">EI981_13840</name>
</gene>
<dbReference type="AlphaFoldDB" id="A0A3Q9I994"/>
<evidence type="ECO:0000313" key="2">
    <source>
        <dbReference type="Proteomes" id="UP000270678"/>
    </source>
</evidence>
<sequence length="177" mass="20265">MTNQIYGKDDEVITKRDRLTIKNDTHIDYAIMDLPGVTFRLIWSRDVDGDHRETPKLEPNTSDWFNSRGIGNGDNERHFDIEVRAFLEEGAADVLIGKFTHTVINPPGSNGENEETQLRVNINATEGPLLFRYFRPYNHTDDLTEVIGYLRPHFEHPATLSADIEQPKLQDISDDSL</sequence>
<keyword evidence="2" id="KW-1185">Reference proteome</keyword>
<protein>
    <submittedName>
        <fullName evidence="1">Uncharacterized protein</fullName>
    </submittedName>
</protein>
<name>A0A3Q9I994_9BACL</name>
<dbReference type="RefSeq" id="WP_126999049.1">
    <property type="nucleotide sequence ID" value="NZ_CP034346.1"/>
</dbReference>
<dbReference type="KEGG" id="plut:EI981_13840"/>
<reference evidence="2" key="1">
    <citation type="submission" date="2018-12" db="EMBL/GenBank/DDBJ databases">
        <title>Complete genome sequence of Paenibacillus sp. MBLB1234.</title>
        <authorList>
            <person name="Nam Y.-D."/>
            <person name="Kang J."/>
            <person name="Chung W.-H."/>
            <person name="Park Y.S."/>
        </authorList>
    </citation>
    <scope>NUCLEOTIDE SEQUENCE [LARGE SCALE GENOMIC DNA]</scope>
    <source>
        <strain evidence="2">MBLB1234</strain>
    </source>
</reference>